<organism evidence="3 4">
    <name type="scientific">Corynebacterium marinum DSM 44953</name>
    <dbReference type="NCBI Taxonomy" id="1224162"/>
    <lineage>
        <taxon>Bacteria</taxon>
        <taxon>Bacillati</taxon>
        <taxon>Actinomycetota</taxon>
        <taxon>Actinomycetes</taxon>
        <taxon>Mycobacteriales</taxon>
        <taxon>Corynebacteriaceae</taxon>
        <taxon>Corynebacterium</taxon>
    </lineage>
</organism>
<proteinExistence type="predicted"/>
<accession>A0A0B6TNH0</accession>
<dbReference type="EMBL" id="CP007790">
    <property type="protein sequence ID" value="AJK69453.1"/>
    <property type="molecule type" value="Genomic_DNA"/>
</dbReference>
<evidence type="ECO:0000259" key="2">
    <source>
        <dbReference type="SMART" id="SM00507"/>
    </source>
</evidence>
<dbReference type="CDD" id="cd00085">
    <property type="entry name" value="HNHc"/>
    <property type="match status" value="1"/>
</dbReference>
<dbReference type="KEGG" id="cmq:B840_09300"/>
<dbReference type="InterPro" id="IPR003615">
    <property type="entry name" value="HNH_nuc"/>
</dbReference>
<dbReference type="STRING" id="1224162.B840_09300"/>
<feature type="domain" description="HNH nuclease" evidence="2">
    <location>
        <begin position="302"/>
        <end position="354"/>
    </location>
</feature>
<dbReference type="AlphaFoldDB" id="A0A0B6TNH0"/>
<evidence type="ECO:0000313" key="3">
    <source>
        <dbReference type="EMBL" id="AJK69453.1"/>
    </source>
</evidence>
<protein>
    <recommendedName>
        <fullName evidence="2">HNH nuclease domain-containing protein</fullName>
    </recommendedName>
</protein>
<feature type="compositionally biased region" description="Basic residues" evidence="1">
    <location>
        <begin position="421"/>
        <end position="431"/>
    </location>
</feature>
<name>A0A0B6TNH0_9CORY</name>
<feature type="compositionally biased region" description="Basic and acidic residues" evidence="1">
    <location>
        <begin position="405"/>
        <end position="420"/>
    </location>
</feature>
<reference evidence="3 4" key="1">
    <citation type="submission" date="2014-05" db="EMBL/GenBank/DDBJ databases">
        <title>Complete genome sequence of Corynebacterium marinum DSM 44953.</title>
        <authorList>
            <person name="Schaffert L."/>
            <person name="Albersmeier A."/>
            <person name="Kalinowski J."/>
            <person name="Ruckert C."/>
        </authorList>
    </citation>
    <scope>NUCLEOTIDE SEQUENCE [LARGE SCALE GENOMIC DNA]</scope>
    <source>
        <strain evidence="3 4">DSM 44953</strain>
    </source>
</reference>
<feature type="region of interest" description="Disordered" evidence="1">
    <location>
        <begin position="387"/>
        <end position="431"/>
    </location>
</feature>
<sequence>MWGSNIRAKGAGVKTLESVVERELQQLLRPRNFYSLCSTEDSAAIRSTRIRRADHEMWQSVLPVQLEDVDLVLADLGASTGHGDMYIQSALHAHMRLLELPGLKALQERMFHLDLNRLKTIDSVLCKIDANNREHLAVIDAELTEYLTPTRPNQTLPTAHAIRTRLNAIIQTLDDSVSDDDTPEKKNEGHFSVYIDGNQGFIEVITDAVTAHEINERVRQHAASQNISHPEAFNQLVRGEAVTNVTLNVYRAKDTPGAPSWIPGVGWTSPDTAEQLTGAATEIRDMDDIRDKVSAAYATPADIRAVVIGRDGSCSYPGCTLPGIRTQMDHRVDFADGGPTTAANLSALCQRHHNIKTDGRVRYIIDPHTQEKYWLFENGRWVIDEPTGPLAPKQRHWVQTVEQRQQNRRERIRMESQARRVREKQKRPPPS</sequence>
<dbReference type="SMART" id="SM00507">
    <property type="entry name" value="HNHc"/>
    <property type="match status" value="1"/>
</dbReference>
<keyword evidence="4" id="KW-1185">Reference proteome</keyword>
<dbReference type="Gene3D" id="1.10.30.50">
    <property type="match status" value="1"/>
</dbReference>
<evidence type="ECO:0000256" key="1">
    <source>
        <dbReference type="SAM" id="MobiDB-lite"/>
    </source>
</evidence>
<gene>
    <name evidence="3" type="ORF">B840_09300</name>
</gene>
<dbReference type="HOGENOM" id="CLU_035975_0_0_11"/>
<dbReference type="Proteomes" id="UP000031928">
    <property type="component" value="Chromosome"/>
</dbReference>
<evidence type="ECO:0000313" key="4">
    <source>
        <dbReference type="Proteomes" id="UP000031928"/>
    </source>
</evidence>